<protein>
    <submittedName>
        <fullName evidence="1">Uncharacterized protein</fullName>
    </submittedName>
</protein>
<organism evidence="1 2">
    <name type="scientific">Rhodopirellula baltica WH47</name>
    <dbReference type="NCBI Taxonomy" id="991778"/>
    <lineage>
        <taxon>Bacteria</taxon>
        <taxon>Pseudomonadati</taxon>
        <taxon>Planctomycetota</taxon>
        <taxon>Planctomycetia</taxon>
        <taxon>Pirellulales</taxon>
        <taxon>Pirellulaceae</taxon>
        <taxon>Rhodopirellula</taxon>
    </lineage>
</organism>
<comment type="caution">
    <text evidence="1">The sequence shown here is derived from an EMBL/GenBank/DDBJ whole genome shotgun (WGS) entry which is preliminary data.</text>
</comment>
<dbReference type="AlphaFoldDB" id="F2ANL5"/>
<evidence type="ECO:0000313" key="1">
    <source>
        <dbReference type="EMBL" id="EGF28761.1"/>
    </source>
</evidence>
<evidence type="ECO:0000313" key="2">
    <source>
        <dbReference type="Proteomes" id="UP000006222"/>
    </source>
</evidence>
<name>F2ANL5_RHOBT</name>
<proteinExistence type="predicted"/>
<accession>F2ANL5</accession>
<dbReference type="PATRIC" id="fig|991778.3.peg.1349"/>
<gene>
    <name evidence="1" type="ORF">RBWH47_03793</name>
</gene>
<dbReference type="EMBL" id="AFAR01000070">
    <property type="protein sequence ID" value="EGF28761.1"/>
    <property type="molecule type" value="Genomic_DNA"/>
</dbReference>
<reference evidence="1 2" key="1">
    <citation type="journal article" date="2013" name="Mar. Genomics">
        <title>Expression of sulfatases in Rhodopirellula baltica and the diversity of sulfatases in the genus Rhodopirellula.</title>
        <authorList>
            <person name="Wegner C.E."/>
            <person name="Richter-Heitmann T."/>
            <person name="Klindworth A."/>
            <person name="Klockow C."/>
            <person name="Richter M."/>
            <person name="Achstetter T."/>
            <person name="Glockner F.O."/>
            <person name="Harder J."/>
        </authorList>
    </citation>
    <scope>NUCLEOTIDE SEQUENCE [LARGE SCALE GENOMIC DNA]</scope>
    <source>
        <strain evidence="1 2">WH47</strain>
    </source>
</reference>
<sequence length="50" mass="5805">MATATTLCEPRVRGQTVATYWEDRIDAYRRSRFRCFNEGDTFVANQASRS</sequence>
<dbReference type="Proteomes" id="UP000006222">
    <property type="component" value="Unassembled WGS sequence"/>
</dbReference>